<dbReference type="WBParaSite" id="nOo.2.0.1.t09519-RA">
    <property type="protein sequence ID" value="nOo.2.0.1.t09519-RA"/>
    <property type="gene ID" value="nOo.2.0.1.g09519"/>
</dbReference>
<gene>
    <name evidence="2" type="ORF">NOO_LOCUS9519</name>
</gene>
<sequence>MGRKKSVETLDRSLQDLHGNITPVGNALLAREFGQILPVIPRSTLADEINDFAKRSIKWGLLTSITGNREREIAARKKDVDELNDIIHSDIQSETVTYKSVDIVVEADEMVMNPTEFSDTFDLLGMPAHVLQLKVGVSIIMLRNINQPKLCNGTQLAVKKLMNNVVEATILTRSYKDEHVLIPRIPMIPTDMPFQLKRLQYNL</sequence>
<accession>A0A182EN18</accession>
<protein>
    <submittedName>
        <fullName evidence="4">ATP-dependent DNA helicase</fullName>
    </submittedName>
</protein>
<feature type="domain" description="DNA helicase Pif1-like 2B" evidence="1">
    <location>
        <begin position="116"/>
        <end position="161"/>
    </location>
</feature>
<organism evidence="4">
    <name type="scientific">Onchocerca ochengi</name>
    <name type="common">Filarial nematode worm</name>
    <dbReference type="NCBI Taxonomy" id="42157"/>
    <lineage>
        <taxon>Eukaryota</taxon>
        <taxon>Metazoa</taxon>
        <taxon>Ecdysozoa</taxon>
        <taxon>Nematoda</taxon>
        <taxon>Chromadorea</taxon>
        <taxon>Rhabditida</taxon>
        <taxon>Spirurina</taxon>
        <taxon>Spiruromorpha</taxon>
        <taxon>Filarioidea</taxon>
        <taxon>Onchocercidae</taxon>
        <taxon>Onchocerca</taxon>
    </lineage>
</organism>
<keyword evidence="3" id="KW-1185">Reference proteome</keyword>
<dbReference type="OrthoDB" id="9997116at2759"/>
<dbReference type="Pfam" id="PF21530">
    <property type="entry name" value="Pif1_2B_dom"/>
    <property type="match status" value="1"/>
</dbReference>
<evidence type="ECO:0000313" key="2">
    <source>
        <dbReference type="EMBL" id="VDM93013.1"/>
    </source>
</evidence>
<reference evidence="4" key="1">
    <citation type="submission" date="2016-06" db="UniProtKB">
        <authorList>
            <consortium name="WormBaseParasite"/>
        </authorList>
    </citation>
    <scope>IDENTIFICATION</scope>
</reference>
<proteinExistence type="predicted"/>
<dbReference type="PANTHER" id="PTHR10492">
    <property type="match status" value="1"/>
</dbReference>
<dbReference type="Proteomes" id="UP000271087">
    <property type="component" value="Unassembled WGS sequence"/>
</dbReference>
<dbReference type="SUPFAM" id="SSF52540">
    <property type="entry name" value="P-loop containing nucleoside triphosphate hydrolases"/>
    <property type="match status" value="1"/>
</dbReference>
<evidence type="ECO:0000313" key="3">
    <source>
        <dbReference type="Proteomes" id="UP000271087"/>
    </source>
</evidence>
<dbReference type="PANTHER" id="PTHR10492:SF57">
    <property type="entry name" value="ATP-DEPENDENT DNA HELICASE"/>
    <property type="match status" value="1"/>
</dbReference>
<dbReference type="InterPro" id="IPR049163">
    <property type="entry name" value="Pif1-like_2B_dom"/>
</dbReference>
<dbReference type="AlphaFoldDB" id="A0A182EN18"/>
<evidence type="ECO:0000259" key="1">
    <source>
        <dbReference type="Pfam" id="PF21530"/>
    </source>
</evidence>
<reference evidence="2 3" key="2">
    <citation type="submission" date="2018-08" db="EMBL/GenBank/DDBJ databases">
        <authorList>
            <person name="Laetsch R D."/>
            <person name="Stevens L."/>
            <person name="Kumar S."/>
            <person name="Blaxter L. M."/>
        </authorList>
    </citation>
    <scope>NUCLEOTIDE SEQUENCE [LARGE SCALE GENOMIC DNA]</scope>
</reference>
<dbReference type="InterPro" id="IPR027417">
    <property type="entry name" value="P-loop_NTPase"/>
</dbReference>
<evidence type="ECO:0000313" key="4">
    <source>
        <dbReference type="WBParaSite" id="nOo.2.0.1.t09519-RA"/>
    </source>
</evidence>
<name>A0A182EN18_ONCOC</name>
<dbReference type="EMBL" id="UYRW01004700">
    <property type="protein sequence ID" value="VDM93013.1"/>
    <property type="molecule type" value="Genomic_DNA"/>
</dbReference>
<dbReference type="STRING" id="42157.A0A182EN18"/>